<dbReference type="AlphaFoldDB" id="A0A816Q1E7"/>
<evidence type="ECO:0000313" key="1">
    <source>
        <dbReference type="EMBL" id="CAF2055082.1"/>
    </source>
</evidence>
<reference evidence="1" key="1">
    <citation type="submission" date="2021-01" db="EMBL/GenBank/DDBJ databases">
        <authorList>
            <consortium name="Genoscope - CEA"/>
            <person name="William W."/>
        </authorList>
    </citation>
    <scope>NUCLEOTIDE SEQUENCE</scope>
</reference>
<accession>A0A816Q1E7</accession>
<protein>
    <submittedName>
        <fullName evidence="1">(rape) hypothetical protein</fullName>
    </submittedName>
</protein>
<dbReference type="EMBL" id="HG994370">
    <property type="protein sequence ID" value="CAF2055082.1"/>
    <property type="molecule type" value="Genomic_DNA"/>
</dbReference>
<sequence length="77" mass="8638">MSSSLAIKTSPPSFLLCNNSPASLPFDSQPHSSICDHKLLPRHKFTLVAFRSRRRFSLHVKEESSSNNGDLSSFQYV</sequence>
<dbReference type="Proteomes" id="UP001295469">
    <property type="component" value="Chromosome C06"/>
</dbReference>
<name>A0A816Q1E7_BRANA</name>
<gene>
    <name evidence="1" type="ORF">DARMORV10_C06P05900.1</name>
</gene>
<proteinExistence type="predicted"/>
<organism evidence="1">
    <name type="scientific">Brassica napus</name>
    <name type="common">Rape</name>
    <dbReference type="NCBI Taxonomy" id="3708"/>
    <lineage>
        <taxon>Eukaryota</taxon>
        <taxon>Viridiplantae</taxon>
        <taxon>Streptophyta</taxon>
        <taxon>Embryophyta</taxon>
        <taxon>Tracheophyta</taxon>
        <taxon>Spermatophyta</taxon>
        <taxon>Magnoliopsida</taxon>
        <taxon>eudicotyledons</taxon>
        <taxon>Gunneridae</taxon>
        <taxon>Pentapetalae</taxon>
        <taxon>rosids</taxon>
        <taxon>malvids</taxon>
        <taxon>Brassicales</taxon>
        <taxon>Brassicaceae</taxon>
        <taxon>Brassiceae</taxon>
        <taxon>Brassica</taxon>
    </lineage>
</organism>